<protein>
    <recommendedName>
        <fullName evidence="3">Mechanosensitive ion channel MscS domain-containing protein</fullName>
    </recommendedName>
</protein>
<dbReference type="EnsemblProtists" id="PYU1_T004002">
    <property type="protein sequence ID" value="PYU1_T004002"/>
    <property type="gene ID" value="PYU1_G003992"/>
</dbReference>
<name>K3WGB1_GLOUD</name>
<keyword evidence="2" id="KW-1133">Transmembrane helix</keyword>
<dbReference type="InterPro" id="IPR006685">
    <property type="entry name" value="MscS_channel_2nd"/>
</dbReference>
<proteinExistence type="predicted"/>
<reference evidence="4" key="3">
    <citation type="submission" date="2015-02" db="UniProtKB">
        <authorList>
            <consortium name="EnsemblProtists"/>
        </authorList>
    </citation>
    <scope>IDENTIFICATION</scope>
    <source>
        <strain evidence="4">DAOM BR144</strain>
    </source>
</reference>
<sequence length="492" mass="55133">MAIMVADDSVSALNDDGGNSTSKGLATGSTSNDQWRVFLGLAIFVAAFIFRVELVRFSLRLVRRAVPGMFVWIKEFEKNLLMPLSWVVLILLIWLSMYVMDLSTVLGLEPDTLTSIVTLILGFPLIWVVINFCNYVTWGIIRVKGWNRAASKDDDDYSRVMIITEGIGVIKILLVTAVVSSFMMDGIGNITDFDSSQISTVAVLMVELVFVFGAHSWLKNIMGGLMALLDEQIKGGSHIRFQGHEGVVERLFLQCFALRQYDKGLAYIPNGILLENTVEIQSKSLDRRCEIAVHLSHRTKAVAIRVLIQELDSFLLHLQAEKHHRRKAKVVMGLEKKVNQPRGSWELKQIYGTTSKLLAKTSQDDDDEDLTRGRFWISVEAPYKVHIVYYTQERHIKAIMAEKTEVTDLLAKLKLKLHGEDASAASARALPPKHKMAVLESSNANGNPLSPTTGATLRAPSSLPPNFDRFRRNVSESTTNGMRQRRQQSSML</sequence>
<keyword evidence="2" id="KW-0812">Transmembrane</keyword>
<dbReference type="GO" id="GO:0008381">
    <property type="term" value="F:mechanosensitive monoatomic ion channel activity"/>
    <property type="evidence" value="ECO:0007669"/>
    <property type="project" value="InterPro"/>
</dbReference>
<dbReference type="VEuPathDB" id="FungiDB:PYU1_G003992"/>
<feature type="transmembrane region" description="Helical" evidence="2">
    <location>
        <begin position="37"/>
        <end position="59"/>
    </location>
</feature>
<feature type="transmembrane region" description="Helical" evidence="2">
    <location>
        <begin position="119"/>
        <end position="141"/>
    </location>
</feature>
<organism evidence="4 5">
    <name type="scientific">Globisporangium ultimum (strain ATCC 200006 / CBS 805.95 / DAOM BR144)</name>
    <name type="common">Pythium ultimum</name>
    <dbReference type="NCBI Taxonomy" id="431595"/>
    <lineage>
        <taxon>Eukaryota</taxon>
        <taxon>Sar</taxon>
        <taxon>Stramenopiles</taxon>
        <taxon>Oomycota</taxon>
        <taxon>Peronosporomycetes</taxon>
        <taxon>Pythiales</taxon>
        <taxon>Pythiaceae</taxon>
        <taxon>Globisporangium</taxon>
    </lineage>
</organism>
<dbReference type="InParanoid" id="K3WGB1"/>
<accession>K3WGB1</accession>
<feature type="transmembrane region" description="Helical" evidence="2">
    <location>
        <begin position="162"/>
        <end position="184"/>
    </location>
</feature>
<evidence type="ECO:0000256" key="2">
    <source>
        <dbReference type="SAM" id="Phobius"/>
    </source>
</evidence>
<dbReference type="InterPro" id="IPR045275">
    <property type="entry name" value="MscS_archaea/bacteria_type"/>
</dbReference>
<feature type="transmembrane region" description="Helical" evidence="2">
    <location>
        <begin position="196"/>
        <end position="218"/>
    </location>
</feature>
<feature type="compositionally biased region" description="Polar residues" evidence="1">
    <location>
        <begin position="441"/>
        <end position="455"/>
    </location>
</feature>
<dbReference type="GO" id="GO:0016020">
    <property type="term" value="C:membrane"/>
    <property type="evidence" value="ECO:0007669"/>
    <property type="project" value="InterPro"/>
</dbReference>
<dbReference type="SUPFAM" id="SSF50182">
    <property type="entry name" value="Sm-like ribonucleoproteins"/>
    <property type="match status" value="1"/>
</dbReference>
<reference evidence="5" key="2">
    <citation type="submission" date="2010-04" db="EMBL/GenBank/DDBJ databases">
        <authorList>
            <person name="Buell R."/>
            <person name="Hamilton J."/>
            <person name="Hostetler J."/>
        </authorList>
    </citation>
    <scope>NUCLEOTIDE SEQUENCE [LARGE SCALE GENOMIC DNA]</scope>
    <source>
        <strain evidence="5">DAOM:BR144</strain>
    </source>
</reference>
<dbReference type="EMBL" id="GL376567">
    <property type="status" value="NOT_ANNOTATED_CDS"/>
    <property type="molecule type" value="Genomic_DNA"/>
</dbReference>
<dbReference type="PANTHER" id="PTHR30221:SF1">
    <property type="entry name" value="SMALL-CONDUCTANCE MECHANOSENSITIVE CHANNEL"/>
    <property type="match status" value="1"/>
</dbReference>
<feature type="transmembrane region" description="Helical" evidence="2">
    <location>
        <begin position="80"/>
        <end position="99"/>
    </location>
</feature>
<evidence type="ECO:0000313" key="5">
    <source>
        <dbReference type="Proteomes" id="UP000019132"/>
    </source>
</evidence>
<dbReference type="InterPro" id="IPR010920">
    <property type="entry name" value="LSM_dom_sf"/>
</dbReference>
<evidence type="ECO:0000256" key="1">
    <source>
        <dbReference type="SAM" id="MobiDB-lite"/>
    </source>
</evidence>
<feature type="domain" description="Mechanosensitive ion channel MscS" evidence="3">
    <location>
        <begin position="218"/>
        <end position="278"/>
    </location>
</feature>
<dbReference type="Proteomes" id="UP000019132">
    <property type="component" value="Unassembled WGS sequence"/>
</dbReference>
<keyword evidence="2" id="KW-0472">Membrane</keyword>
<evidence type="ECO:0000313" key="4">
    <source>
        <dbReference type="EnsemblProtists" id="PYU1_T004002"/>
    </source>
</evidence>
<dbReference type="AlphaFoldDB" id="K3WGB1"/>
<dbReference type="Pfam" id="PF00924">
    <property type="entry name" value="MS_channel_2nd"/>
    <property type="match status" value="1"/>
</dbReference>
<feature type="region of interest" description="Disordered" evidence="1">
    <location>
        <begin position="441"/>
        <end position="492"/>
    </location>
</feature>
<dbReference type="OMA" id="SSHTWFR"/>
<dbReference type="eggNOG" id="ENOG502RIUF">
    <property type="taxonomic scope" value="Eukaryota"/>
</dbReference>
<reference evidence="5" key="1">
    <citation type="journal article" date="2010" name="Genome Biol.">
        <title>Genome sequence of the necrotrophic plant pathogen Pythium ultimum reveals original pathogenicity mechanisms and effector repertoire.</title>
        <authorList>
            <person name="Levesque C.A."/>
            <person name="Brouwer H."/>
            <person name="Cano L."/>
            <person name="Hamilton J.P."/>
            <person name="Holt C."/>
            <person name="Huitema E."/>
            <person name="Raffaele S."/>
            <person name="Robideau G.P."/>
            <person name="Thines M."/>
            <person name="Win J."/>
            <person name="Zerillo M.M."/>
            <person name="Beakes G.W."/>
            <person name="Boore J.L."/>
            <person name="Busam D."/>
            <person name="Dumas B."/>
            <person name="Ferriera S."/>
            <person name="Fuerstenberg S.I."/>
            <person name="Gachon C.M."/>
            <person name="Gaulin E."/>
            <person name="Govers F."/>
            <person name="Grenville-Briggs L."/>
            <person name="Horner N."/>
            <person name="Hostetler J."/>
            <person name="Jiang R.H."/>
            <person name="Johnson J."/>
            <person name="Krajaejun T."/>
            <person name="Lin H."/>
            <person name="Meijer H.J."/>
            <person name="Moore B."/>
            <person name="Morris P."/>
            <person name="Phuntmart V."/>
            <person name="Puiu D."/>
            <person name="Shetty J."/>
            <person name="Stajich J.E."/>
            <person name="Tripathy S."/>
            <person name="Wawra S."/>
            <person name="van West P."/>
            <person name="Whitty B.R."/>
            <person name="Coutinho P.M."/>
            <person name="Henrissat B."/>
            <person name="Martin F."/>
            <person name="Thomas P.D."/>
            <person name="Tyler B.M."/>
            <person name="De Vries R.P."/>
            <person name="Kamoun S."/>
            <person name="Yandell M."/>
            <person name="Tisserat N."/>
            <person name="Buell C.R."/>
        </authorList>
    </citation>
    <scope>NUCLEOTIDE SEQUENCE</scope>
    <source>
        <strain evidence="5">DAOM:BR144</strain>
    </source>
</reference>
<dbReference type="HOGENOM" id="CLU_047490_0_0_1"/>
<keyword evidence="5" id="KW-1185">Reference proteome</keyword>
<feature type="compositionally biased region" description="Polar residues" evidence="1">
    <location>
        <begin position="475"/>
        <end position="492"/>
    </location>
</feature>
<evidence type="ECO:0000259" key="3">
    <source>
        <dbReference type="Pfam" id="PF00924"/>
    </source>
</evidence>
<dbReference type="PANTHER" id="PTHR30221">
    <property type="entry name" value="SMALL-CONDUCTANCE MECHANOSENSITIVE CHANNEL"/>
    <property type="match status" value="1"/>
</dbReference>